<sequence length="76" mass="8399">MMQWDSECFEYQELVCRSEELGGLARALARDYLYSQHSLALADKASVNTDFIESHGLMPAPACASPPHSSLLHTNS</sequence>
<name>A0A286G9R7_9BACT</name>
<proteinExistence type="predicted"/>
<evidence type="ECO:0000313" key="2">
    <source>
        <dbReference type="Proteomes" id="UP000219452"/>
    </source>
</evidence>
<protein>
    <submittedName>
        <fullName evidence="1">Uncharacterized protein</fullName>
    </submittedName>
</protein>
<organism evidence="1 2">
    <name type="scientific">Spirosoma fluviale</name>
    <dbReference type="NCBI Taxonomy" id="1597977"/>
    <lineage>
        <taxon>Bacteria</taxon>
        <taxon>Pseudomonadati</taxon>
        <taxon>Bacteroidota</taxon>
        <taxon>Cytophagia</taxon>
        <taxon>Cytophagales</taxon>
        <taxon>Cytophagaceae</taxon>
        <taxon>Spirosoma</taxon>
    </lineage>
</organism>
<gene>
    <name evidence="1" type="ORF">SAMN06269250_3730</name>
</gene>
<reference evidence="2" key="1">
    <citation type="submission" date="2017-09" db="EMBL/GenBank/DDBJ databases">
        <authorList>
            <person name="Varghese N."/>
            <person name="Submissions S."/>
        </authorList>
    </citation>
    <scope>NUCLEOTIDE SEQUENCE [LARGE SCALE GENOMIC DNA]</scope>
    <source>
        <strain evidence="2">DSM 29961</strain>
    </source>
</reference>
<dbReference type="Proteomes" id="UP000219452">
    <property type="component" value="Unassembled WGS sequence"/>
</dbReference>
<accession>A0A286G9R7</accession>
<evidence type="ECO:0000313" key="1">
    <source>
        <dbReference type="EMBL" id="SOD91966.1"/>
    </source>
</evidence>
<dbReference type="EMBL" id="OCNH01000003">
    <property type="protein sequence ID" value="SOD91966.1"/>
    <property type="molecule type" value="Genomic_DNA"/>
</dbReference>
<keyword evidence="2" id="KW-1185">Reference proteome</keyword>
<dbReference type="AlphaFoldDB" id="A0A286G9R7"/>